<sequence>MNTNARKAENFDKMFTGAKLKETPTDSVVIMNIDENAFKGFEYFDDNNRVMIFESTYWSGTVVTYDSSTYWSGTVVHMMPVPTGMELLLHMMPVPTGMELLLHMIPVPTGMELLLHMMPVPTGMELLLHMMPVPTGMELLLHMIPVPTGMELFFALTNAHHFYLIGRGGDCHRGIKKNNNIFIKKYFLTGENKNPIQNLIVLNNMKSRKDVSNFDREFTSEAPKMTPTDKLFIMNLDQTEFHGFSFVNPEFIFLNASL</sequence>
<dbReference type="InterPro" id="IPR017892">
    <property type="entry name" value="Pkinase_C"/>
</dbReference>
<evidence type="ECO:0000313" key="2">
    <source>
        <dbReference type="EMBL" id="KAJ8319439.1"/>
    </source>
</evidence>
<feature type="domain" description="Protein kinase C-terminal" evidence="1">
    <location>
        <begin position="206"/>
        <end position="246"/>
    </location>
</feature>
<evidence type="ECO:0000259" key="1">
    <source>
        <dbReference type="Pfam" id="PF00433"/>
    </source>
</evidence>
<gene>
    <name evidence="2" type="ORF">KUTeg_004530</name>
</gene>
<dbReference type="Gene3D" id="3.30.200.20">
    <property type="entry name" value="Phosphorylase Kinase, domain 1"/>
    <property type="match status" value="2"/>
</dbReference>
<accession>A0ABQ9FQ68</accession>
<proteinExistence type="predicted"/>
<feature type="domain" description="Protein kinase C-terminal" evidence="1">
    <location>
        <begin position="8"/>
        <end position="43"/>
    </location>
</feature>
<name>A0ABQ9FQ68_TEGGR</name>
<dbReference type="Pfam" id="PF00433">
    <property type="entry name" value="Pkinase_C"/>
    <property type="match status" value="2"/>
</dbReference>
<keyword evidence="3" id="KW-1185">Reference proteome</keyword>
<comment type="caution">
    <text evidence="2">The sequence shown here is derived from an EMBL/GenBank/DDBJ whole genome shotgun (WGS) entry which is preliminary data.</text>
</comment>
<evidence type="ECO:0000313" key="3">
    <source>
        <dbReference type="Proteomes" id="UP001217089"/>
    </source>
</evidence>
<dbReference type="EMBL" id="JARBDR010000214">
    <property type="protein sequence ID" value="KAJ8319439.1"/>
    <property type="molecule type" value="Genomic_DNA"/>
</dbReference>
<dbReference type="Proteomes" id="UP001217089">
    <property type="component" value="Unassembled WGS sequence"/>
</dbReference>
<organism evidence="2 3">
    <name type="scientific">Tegillarca granosa</name>
    <name type="common">Malaysian cockle</name>
    <name type="synonym">Anadara granosa</name>
    <dbReference type="NCBI Taxonomy" id="220873"/>
    <lineage>
        <taxon>Eukaryota</taxon>
        <taxon>Metazoa</taxon>
        <taxon>Spiralia</taxon>
        <taxon>Lophotrochozoa</taxon>
        <taxon>Mollusca</taxon>
        <taxon>Bivalvia</taxon>
        <taxon>Autobranchia</taxon>
        <taxon>Pteriomorphia</taxon>
        <taxon>Arcoida</taxon>
        <taxon>Arcoidea</taxon>
        <taxon>Arcidae</taxon>
        <taxon>Tegillarca</taxon>
    </lineage>
</organism>
<reference evidence="2 3" key="1">
    <citation type="submission" date="2022-12" db="EMBL/GenBank/DDBJ databases">
        <title>Chromosome-level genome of Tegillarca granosa.</title>
        <authorList>
            <person name="Kim J."/>
        </authorList>
    </citation>
    <scope>NUCLEOTIDE SEQUENCE [LARGE SCALE GENOMIC DNA]</scope>
    <source>
        <strain evidence="2">Teg-2019</strain>
        <tissue evidence="2">Adductor muscle</tissue>
    </source>
</reference>
<protein>
    <recommendedName>
        <fullName evidence="1">Protein kinase C-terminal domain-containing protein</fullName>
    </recommendedName>
</protein>